<evidence type="ECO:0000313" key="3">
    <source>
        <dbReference type="Proteomes" id="UP000054558"/>
    </source>
</evidence>
<evidence type="ECO:0000259" key="1">
    <source>
        <dbReference type="Pfam" id="PF07059"/>
    </source>
</evidence>
<accession>A0A1Y1I7T6</accession>
<dbReference type="Proteomes" id="UP000054558">
    <property type="component" value="Unassembled WGS sequence"/>
</dbReference>
<dbReference type="OMA" id="KCTETID"/>
<dbReference type="PANTHER" id="PTHR12136">
    <property type="entry name" value="ENHANCED DISEASE RESISTANCE-RELATED"/>
    <property type="match status" value="1"/>
</dbReference>
<dbReference type="Pfam" id="PF07059">
    <property type="entry name" value="EDR2_C"/>
    <property type="match status" value="1"/>
</dbReference>
<gene>
    <name evidence="2" type="ORF">KFL_002990010</name>
</gene>
<protein>
    <recommendedName>
        <fullName evidence="1">Protein ENHANCED DISEASE RESISTANCE 2 C-terminal domain-containing protein</fullName>
    </recommendedName>
</protein>
<dbReference type="EMBL" id="DF237248">
    <property type="protein sequence ID" value="GAQ86593.1"/>
    <property type="molecule type" value="Genomic_DNA"/>
</dbReference>
<feature type="domain" description="Protein ENHANCED DISEASE RESISTANCE 2 C-terminal" evidence="1">
    <location>
        <begin position="121"/>
        <end position="327"/>
    </location>
</feature>
<dbReference type="InterPro" id="IPR045096">
    <property type="entry name" value="EDR2-like"/>
</dbReference>
<keyword evidence="3" id="KW-1185">Reference proteome</keyword>
<evidence type="ECO:0000313" key="2">
    <source>
        <dbReference type="EMBL" id="GAQ86593.1"/>
    </source>
</evidence>
<dbReference type="AlphaFoldDB" id="A0A1Y1I7T6"/>
<proteinExistence type="predicted"/>
<reference evidence="2 3" key="1">
    <citation type="journal article" date="2014" name="Nat. Commun.">
        <title>Klebsormidium flaccidum genome reveals primary factors for plant terrestrial adaptation.</title>
        <authorList>
            <person name="Hori K."/>
            <person name="Maruyama F."/>
            <person name="Fujisawa T."/>
            <person name="Togashi T."/>
            <person name="Yamamoto N."/>
            <person name="Seo M."/>
            <person name="Sato S."/>
            <person name="Yamada T."/>
            <person name="Mori H."/>
            <person name="Tajima N."/>
            <person name="Moriyama T."/>
            <person name="Ikeuchi M."/>
            <person name="Watanabe M."/>
            <person name="Wada H."/>
            <person name="Kobayashi K."/>
            <person name="Saito M."/>
            <person name="Masuda T."/>
            <person name="Sasaki-Sekimoto Y."/>
            <person name="Mashiguchi K."/>
            <person name="Awai K."/>
            <person name="Shimojima M."/>
            <person name="Masuda S."/>
            <person name="Iwai M."/>
            <person name="Nobusawa T."/>
            <person name="Narise T."/>
            <person name="Kondo S."/>
            <person name="Saito H."/>
            <person name="Sato R."/>
            <person name="Murakawa M."/>
            <person name="Ihara Y."/>
            <person name="Oshima-Yamada Y."/>
            <person name="Ohtaka K."/>
            <person name="Satoh M."/>
            <person name="Sonobe K."/>
            <person name="Ishii M."/>
            <person name="Ohtani R."/>
            <person name="Kanamori-Sato M."/>
            <person name="Honoki R."/>
            <person name="Miyazaki D."/>
            <person name="Mochizuki H."/>
            <person name="Umetsu J."/>
            <person name="Higashi K."/>
            <person name="Shibata D."/>
            <person name="Kamiya Y."/>
            <person name="Sato N."/>
            <person name="Nakamura Y."/>
            <person name="Tabata S."/>
            <person name="Ida S."/>
            <person name="Kurokawa K."/>
            <person name="Ohta H."/>
        </authorList>
    </citation>
    <scope>NUCLEOTIDE SEQUENCE [LARGE SCALE GENOMIC DNA]</scope>
    <source>
        <strain evidence="2 3">NIES-2285</strain>
    </source>
</reference>
<sequence length="339" mass="37232">MAAAASVRCSSTLHVQSVLRNKGEEGLRGACLTCITNGNADKQGGPWRRIECSLSYKSRVPAQSSCWQKGRRKLRGRRLRATAASEAEDVAAQDTATPPAIPHFSGSVRRASNAADSRNCWSAPDPAGFSLRSRSFPFNGKMEPAKEPFFTLVAVDWLKSDVRMDRLARRPGGLVNRTLKGGPPFVFVVNMQVPAGPVHYSMVYYFASYQPITDRMLFHAFMHGDEAYRDARLTLLPNIRNGSWLIRQSVGSRPVALAQVLKCRYDKGEHFFEIDVDMGTSALVRSVLGLVLPAVTALVVDLAFLIRGETEKELPEVLLGAVRLHTLELTSAIPPPPEA</sequence>
<name>A0A1Y1I7T6_KLENI</name>
<dbReference type="OrthoDB" id="9970435at2759"/>
<dbReference type="InterPro" id="IPR009769">
    <property type="entry name" value="EDR2_C"/>
</dbReference>
<dbReference type="PANTHER" id="PTHR12136:SF117">
    <property type="entry name" value="PROTEIN ENHANCED DISEASE RESISTANCE 2 C-TERMINAL DOMAIN-CONTAINING PROTEIN"/>
    <property type="match status" value="1"/>
</dbReference>
<organism evidence="2 3">
    <name type="scientific">Klebsormidium nitens</name>
    <name type="common">Green alga</name>
    <name type="synonym">Ulothrix nitens</name>
    <dbReference type="NCBI Taxonomy" id="105231"/>
    <lineage>
        <taxon>Eukaryota</taxon>
        <taxon>Viridiplantae</taxon>
        <taxon>Streptophyta</taxon>
        <taxon>Klebsormidiophyceae</taxon>
        <taxon>Klebsormidiales</taxon>
        <taxon>Klebsormidiaceae</taxon>
        <taxon>Klebsormidium</taxon>
    </lineage>
</organism>